<gene>
    <name evidence="1" type="ORF">KPL37_15395</name>
</gene>
<dbReference type="RefSeq" id="WP_216150789.1">
    <property type="nucleotide sequence ID" value="NZ_JAHLDV010000047.1"/>
</dbReference>
<organism evidence="1 2">
    <name type="scientific">Clostridium frigoris</name>
    <dbReference type="NCBI Taxonomy" id="205327"/>
    <lineage>
        <taxon>Bacteria</taxon>
        <taxon>Bacillati</taxon>
        <taxon>Bacillota</taxon>
        <taxon>Clostridia</taxon>
        <taxon>Eubacteriales</taxon>
        <taxon>Clostridiaceae</taxon>
        <taxon>Clostridium</taxon>
    </lineage>
</organism>
<dbReference type="Proteomes" id="UP000776252">
    <property type="component" value="Unassembled WGS sequence"/>
</dbReference>
<sequence>MSSKLTATKLKMAALGNNDIEAGAEIYSDPEIKNKIKNKLAKKEPK</sequence>
<protein>
    <submittedName>
        <fullName evidence="1">Uncharacterized protein</fullName>
    </submittedName>
</protein>
<name>A0ABS6BW00_9CLOT</name>
<comment type="caution">
    <text evidence="1">The sequence shown here is derived from an EMBL/GenBank/DDBJ whole genome shotgun (WGS) entry which is preliminary data.</text>
</comment>
<evidence type="ECO:0000313" key="2">
    <source>
        <dbReference type="Proteomes" id="UP000776252"/>
    </source>
</evidence>
<keyword evidence="2" id="KW-1185">Reference proteome</keyword>
<evidence type="ECO:0000313" key="1">
    <source>
        <dbReference type="EMBL" id="MBU3161108.1"/>
    </source>
</evidence>
<reference evidence="1 2" key="1">
    <citation type="submission" date="2021-06" db="EMBL/GenBank/DDBJ databases">
        <title>Clostridia strains as spoilage organisms.</title>
        <authorList>
            <person name="Wambui J."/>
            <person name="Stephan R."/>
            <person name="Stevens M.J.A."/>
        </authorList>
    </citation>
    <scope>NUCLEOTIDE SEQUENCE [LARGE SCALE GENOMIC DNA]</scope>
    <source>
        <strain evidence="1 2">DSM 14204</strain>
    </source>
</reference>
<accession>A0ABS6BW00</accession>
<dbReference type="EMBL" id="JAHLDV010000047">
    <property type="protein sequence ID" value="MBU3161108.1"/>
    <property type="molecule type" value="Genomic_DNA"/>
</dbReference>
<proteinExistence type="predicted"/>